<keyword evidence="3" id="KW-1185">Reference proteome</keyword>
<proteinExistence type="predicted"/>
<name>A0A7U2FHU2_PHANO</name>
<reference evidence="3" key="1">
    <citation type="journal article" date="2021" name="BMC Genomics">
        <title>Chromosome-level genome assembly and manually-curated proteome of model necrotroph Parastagonospora nodorum Sn15 reveals a genome-wide trove of candidate effector homologs, and redundancy of virulence-related functions within an accessory chromosome.</title>
        <authorList>
            <person name="Bertazzoni S."/>
            <person name="Jones D.A.B."/>
            <person name="Phan H.T."/>
            <person name="Tan K.-C."/>
            <person name="Hane J.K."/>
        </authorList>
    </citation>
    <scope>NUCLEOTIDE SEQUENCE [LARGE SCALE GENOMIC DNA]</scope>
    <source>
        <strain evidence="3">SN15 / ATCC MYA-4574 / FGSC 10173)</strain>
    </source>
</reference>
<dbReference type="AlphaFoldDB" id="A0A7U2FHU2"/>
<dbReference type="Proteomes" id="UP000663193">
    <property type="component" value="Chromosome 14"/>
</dbReference>
<dbReference type="VEuPathDB" id="FungiDB:JI435_419150"/>
<evidence type="ECO:0000313" key="2">
    <source>
        <dbReference type="EMBL" id="QRD03101.1"/>
    </source>
</evidence>
<accession>A0A7U2FHU2</accession>
<sequence>MTRPILGVAVHADAAVVAEHTLSKHYGTGHRTMLQASLGRCICRGSNAPPAWPSSPSEVSESTRAELLGSYGCCEVKRKASGLNGPHNPKRSSIAGPLRTRSPLCDSSCTARLRRGQQKKQRALGLRQDT</sequence>
<evidence type="ECO:0000313" key="3">
    <source>
        <dbReference type="Proteomes" id="UP000663193"/>
    </source>
</evidence>
<dbReference type="EMBL" id="CP069036">
    <property type="protein sequence ID" value="QRD03101.1"/>
    <property type="molecule type" value="Genomic_DNA"/>
</dbReference>
<evidence type="ECO:0000256" key="1">
    <source>
        <dbReference type="SAM" id="MobiDB-lite"/>
    </source>
</evidence>
<gene>
    <name evidence="2" type="ORF">JI435_419150</name>
</gene>
<organism evidence="2 3">
    <name type="scientific">Phaeosphaeria nodorum (strain SN15 / ATCC MYA-4574 / FGSC 10173)</name>
    <name type="common">Glume blotch fungus</name>
    <name type="synonym">Parastagonospora nodorum</name>
    <dbReference type="NCBI Taxonomy" id="321614"/>
    <lineage>
        <taxon>Eukaryota</taxon>
        <taxon>Fungi</taxon>
        <taxon>Dikarya</taxon>
        <taxon>Ascomycota</taxon>
        <taxon>Pezizomycotina</taxon>
        <taxon>Dothideomycetes</taxon>
        <taxon>Pleosporomycetidae</taxon>
        <taxon>Pleosporales</taxon>
        <taxon>Pleosporineae</taxon>
        <taxon>Phaeosphaeriaceae</taxon>
        <taxon>Parastagonospora</taxon>
    </lineage>
</organism>
<protein>
    <submittedName>
        <fullName evidence="2">Uncharacterized protein</fullName>
    </submittedName>
</protein>
<feature type="region of interest" description="Disordered" evidence="1">
    <location>
        <begin position="79"/>
        <end position="130"/>
    </location>
</feature>
<feature type="compositionally biased region" description="Basic residues" evidence="1">
    <location>
        <begin position="112"/>
        <end position="122"/>
    </location>
</feature>